<reference evidence="5" key="1">
    <citation type="submission" date="2020-11" db="EMBL/GenBank/DDBJ databases">
        <title>Isolation and identification of active actinomycetes.</title>
        <authorList>
            <person name="Yu B."/>
        </authorList>
    </citation>
    <scope>NUCLEOTIDE SEQUENCE</scope>
    <source>
        <strain evidence="5">NEAU-YB345</strain>
    </source>
</reference>
<dbReference type="Pfam" id="PF13377">
    <property type="entry name" value="Peripla_BP_3"/>
    <property type="match status" value="1"/>
</dbReference>
<evidence type="ECO:0000256" key="1">
    <source>
        <dbReference type="ARBA" id="ARBA00023015"/>
    </source>
</evidence>
<dbReference type="RefSeq" id="WP_196191803.1">
    <property type="nucleotide sequence ID" value="NZ_JADPRT010000001.1"/>
</dbReference>
<gene>
    <name evidence="5" type="ORF">I2501_00980</name>
</gene>
<dbReference type="Gene3D" id="1.10.260.40">
    <property type="entry name" value="lambda repressor-like DNA-binding domains"/>
    <property type="match status" value="1"/>
</dbReference>
<protein>
    <submittedName>
        <fullName evidence="5">LacI family DNA-binding transcriptional regulator</fullName>
    </submittedName>
</protein>
<keyword evidence="6" id="KW-1185">Reference proteome</keyword>
<keyword evidence="1" id="KW-0805">Transcription regulation</keyword>
<dbReference type="GO" id="GO:0000976">
    <property type="term" value="F:transcription cis-regulatory region binding"/>
    <property type="evidence" value="ECO:0007669"/>
    <property type="project" value="TreeGrafter"/>
</dbReference>
<evidence type="ECO:0000256" key="3">
    <source>
        <dbReference type="ARBA" id="ARBA00023163"/>
    </source>
</evidence>
<feature type="domain" description="HTH lacI-type" evidence="4">
    <location>
        <begin position="9"/>
        <end position="63"/>
    </location>
</feature>
<keyword evidence="3" id="KW-0804">Transcription</keyword>
<name>A0A931B241_9ACTN</name>
<dbReference type="GO" id="GO:0003700">
    <property type="term" value="F:DNA-binding transcription factor activity"/>
    <property type="evidence" value="ECO:0007669"/>
    <property type="project" value="TreeGrafter"/>
</dbReference>
<dbReference type="EMBL" id="JADPRT010000001">
    <property type="protein sequence ID" value="MBF9066608.1"/>
    <property type="molecule type" value="Genomic_DNA"/>
</dbReference>
<proteinExistence type="predicted"/>
<dbReference type="InterPro" id="IPR010982">
    <property type="entry name" value="Lambda_DNA-bd_dom_sf"/>
</dbReference>
<dbReference type="SUPFAM" id="SSF47413">
    <property type="entry name" value="lambda repressor-like DNA-binding domains"/>
    <property type="match status" value="1"/>
</dbReference>
<dbReference type="CDD" id="cd06267">
    <property type="entry name" value="PBP1_LacI_sugar_binding-like"/>
    <property type="match status" value="1"/>
</dbReference>
<dbReference type="PROSITE" id="PS50932">
    <property type="entry name" value="HTH_LACI_2"/>
    <property type="match status" value="1"/>
</dbReference>
<dbReference type="SMART" id="SM00354">
    <property type="entry name" value="HTH_LACI"/>
    <property type="match status" value="1"/>
</dbReference>
<dbReference type="PANTHER" id="PTHR30146">
    <property type="entry name" value="LACI-RELATED TRANSCRIPTIONAL REPRESSOR"/>
    <property type="match status" value="1"/>
</dbReference>
<organism evidence="5 6">
    <name type="scientific">Streptacidiphilus fuscans</name>
    <dbReference type="NCBI Taxonomy" id="2789292"/>
    <lineage>
        <taxon>Bacteria</taxon>
        <taxon>Bacillati</taxon>
        <taxon>Actinomycetota</taxon>
        <taxon>Actinomycetes</taxon>
        <taxon>Kitasatosporales</taxon>
        <taxon>Streptomycetaceae</taxon>
        <taxon>Streptacidiphilus</taxon>
    </lineage>
</organism>
<dbReference type="InterPro" id="IPR000843">
    <property type="entry name" value="HTH_LacI"/>
</dbReference>
<accession>A0A931B241</accession>
<evidence type="ECO:0000313" key="5">
    <source>
        <dbReference type="EMBL" id="MBF9066608.1"/>
    </source>
</evidence>
<evidence type="ECO:0000313" key="6">
    <source>
        <dbReference type="Proteomes" id="UP000657385"/>
    </source>
</evidence>
<evidence type="ECO:0000256" key="2">
    <source>
        <dbReference type="ARBA" id="ARBA00023125"/>
    </source>
</evidence>
<keyword evidence="2 5" id="KW-0238">DNA-binding</keyword>
<dbReference type="InterPro" id="IPR046335">
    <property type="entry name" value="LacI/GalR-like_sensor"/>
</dbReference>
<dbReference type="InterPro" id="IPR028082">
    <property type="entry name" value="Peripla_BP_I"/>
</dbReference>
<dbReference type="PROSITE" id="PS00356">
    <property type="entry name" value="HTH_LACI_1"/>
    <property type="match status" value="1"/>
</dbReference>
<evidence type="ECO:0000259" key="4">
    <source>
        <dbReference type="PROSITE" id="PS50932"/>
    </source>
</evidence>
<dbReference type="PANTHER" id="PTHR30146:SF155">
    <property type="entry name" value="ALANINE RACEMASE"/>
    <property type="match status" value="1"/>
</dbReference>
<dbReference type="Pfam" id="PF00356">
    <property type="entry name" value="LacI"/>
    <property type="match status" value="1"/>
</dbReference>
<dbReference type="SUPFAM" id="SSF53822">
    <property type="entry name" value="Periplasmic binding protein-like I"/>
    <property type="match status" value="1"/>
</dbReference>
<dbReference type="AlphaFoldDB" id="A0A931B241"/>
<sequence length="357" mass="38526">MPRPPTQRLTIRDIAQRAGVSESAVSLALNDRPGVSPATRERIRRLADQLGWRPSVAARALAGEGSATVGLVFARSISPLGVSSFFLQLMVGIQEALSHRGFGLLFQVVDGPDAECAAYRRMWAEHRVDGVLVVDPRLDDPRFEVLAELGLPAVVIGALTRSTNETEAESESDGGRLRVSQVWADDARAMAEIVDHLHELGHRRIVHIAGPAELAHTQRRVQSLRHEAERLGLVDARSIITDYSEDEGVAATVSVLAERVRPTAIVYDSDVQAVAALGAAAERRLSVPDDLSVVAWDDSVLCRSTRPRLAALVRDTVGFGRRAAEELLDLLDGGPAVTTEFDRPHLVPRGSIGPAPA</sequence>
<dbReference type="Proteomes" id="UP000657385">
    <property type="component" value="Unassembled WGS sequence"/>
</dbReference>
<comment type="caution">
    <text evidence="5">The sequence shown here is derived from an EMBL/GenBank/DDBJ whole genome shotgun (WGS) entry which is preliminary data.</text>
</comment>
<dbReference type="CDD" id="cd01392">
    <property type="entry name" value="HTH_LacI"/>
    <property type="match status" value="1"/>
</dbReference>
<dbReference type="Gene3D" id="3.40.50.2300">
    <property type="match status" value="2"/>
</dbReference>